<accession>A0A1L9TF16</accession>
<name>A0A1L9TF16_9EURO</name>
<keyword evidence="2" id="KW-1185">Reference proteome</keyword>
<organism evidence="1 2">
    <name type="scientific">Aspergillus sydowii CBS 593.65</name>
    <dbReference type="NCBI Taxonomy" id="1036612"/>
    <lineage>
        <taxon>Eukaryota</taxon>
        <taxon>Fungi</taxon>
        <taxon>Dikarya</taxon>
        <taxon>Ascomycota</taxon>
        <taxon>Pezizomycotina</taxon>
        <taxon>Eurotiomycetes</taxon>
        <taxon>Eurotiomycetidae</taxon>
        <taxon>Eurotiales</taxon>
        <taxon>Aspergillaceae</taxon>
        <taxon>Aspergillus</taxon>
        <taxon>Aspergillus subgen. Nidulantes</taxon>
    </lineage>
</organism>
<gene>
    <name evidence="1" type="ORF">ASPSYDRAFT_1022930</name>
</gene>
<evidence type="ECO:0000313" key="2">
    <source>
        <dbReference type="Proteomes" id="UP000184356"/>
    </source>
</evidence>
<dbReference type="VEuPathDB" id="FungiDB:ASPSYDRAFT_1022930"/>
<dbReference type="Proteomes" id="UP000184356">
    <property type="component" value="Unassembled WGS sequence"/>
</dbReference>
<dbReference type="AlphaFoldDB" id="A0A1L9TF16"/>
<reference evidence="2" key="1">
    <citation type="journal article" date="2017" name="Genome Biol.">
        <title>Comparative genomics reveals high biological diversity and specific adaptations in the industrially and medically important fungal genus Aspergillus.</title>
        <authorList>
            <person name="de Vries R.P."/>
            <person name="Riley R."/>
            <person name="Wiebenga A."/>
            <person name="Aguilar-Osorio G."/>
            <person name="Amillis S."/>
            <person name="Uchima C.A."/>
            <person name="Anderluh G."/>
            <person name="Asadollahi M."/>
            <person name="Askin M."/>
            <person name="Barry K."/>
            <person name="Battaglia E."/>
            <person name="Bayram O."/>
            <person name="Benocci T."/>
            <person name="Braus-Stromeyer S.A."/>
            <person name="Caldana C."/>
            <person name="Canovas D."/>
            <person name="Cerqueira G.C."/>
            <person name="Chen F."/>
            <person name="Chen W."/>
            <person name="Choi C."/>
            <person name="Clum A."/>
            <person name="Dos Santos R.A."/>
            <person name="Damasio A.R."/>
            <person name="Diallinas G."/>
            <person name="Emri T."/>
            <person name="Fekete E."/>
            <person name="Flipphi M."/>
            <person name="Freyberg S."/>
            <person name="Gallo A."/>
            <person name="Gournas C."/>
            <person name="Habgood R."/>
            <person name="Hainaut M."/>
            <person name="Harispe M.L."/>
            <person name="Henrissat B."/>
            <person name="Hilden K.S."/>
            <person name="Hope R."/>
            <person name="Hossain A."/>
            <person name="Karabika E."/>
            <person name="Karaffa L."/>
            <person name="Karanyi Z."/>
            <person name="Krasevec N."/>
            <person name="Kuo A."/>
            <person name="Kusch H."/>
            <person name="LaButti K."/>
            <person name="Lagendijk E.L."/>
            <person name="Lapidus A."/>
            <person name="Levasseur A."/>
            <person name="Lindquist E."/>
            <person name="Lipzen A."/>
            <person name="Logrieco A.F."/>
            <person name="MacCabe A."/>
            <person name="Maekelae M.R."/>
            <person name="Malavazi I."/>
            <person name="Melin P."/>
            <person name="Meyer V."/>
            <person name="Mielnichuk N."/>
            <person name="Miskei M."/>
            <person name="Molnar A.P."/>
            <person name="Mule G."/>
            <person name="Ngan C.Y."/>
            <person name="Orejas M."/>
            <person name="Orosz E."/>
            <person name="Ouedraogo J.P."/>
            <person name="Overkamp K.M."/>
            <person name="Park H.-S."/>
            <person name="Perrone G."/>
            <person name="Piumi F."/>
            <person name="Punt P.J."/>
            <person name="Ram A.F."/>
            <person name="Ramon A."/>
            <person name="Rauscher S."/>
            <person name="Record E."/>
            <person name="Riano-Pachon D.M."/>
            <person name="Robert V."/>
            <person name="Roehrig J."/>
            <person name="Ruller R."/>
            <person name="Salamov A."/>
            <person name="Salih N.S."/>
            <person name="Samson R.A."/>
            <person name="Sandor E."/>
            <person name="Sanguinetti M."/>
            <person name="Schuetze T."/>
            <person name="Sepcic K."/>
            <person name="Shelest E."/>
            <person name="Sherlock G."/>
            <person name="Sophianopoulou V."/>
            <person name="Squina F.M."/>
            <person name="Sun H."/>
            <person name="Susca A."/>
            <person name="Todd R.B."/>
            <person name="Tsang A."/>
            <person name="Unkles S.E."/>
            <person name="van de Wiele N."/>
            <person name="van Rossen-Uffink D."/>
            <person name="Oliveira J.V."/>
            <person name="Vesth T.C."/>
            <person name="Visser J."/>
            <person name="Yu J.-H."/>
            <person name="Zhou M."/>
            <person name="Andersen M.R."/>
            <person name="Archer D.B."/>
            <person name="Baker S.E."/>
            <person name="Benoit I."/>
            <person name="Brakhage A.A."/>
            <person name="Braus G.H."/>
            <person name="Fischer R."/>
            <person name="Frisvad J.C."/>
            <person name="Goldman G.H."/>
            <person name="Houbraken J."/>
            <person name="Oakley B."/>
            <person name="Pocsi I."/>
            <person name="Scazzocchio C."/>
            <person name="Seiboth B."/>
            <person name="vanKuyk P.A."/>
            <person name="Wortman J."/>
            <person name="Dyer P.S."/>
            <person name="Grigoriev I.V."/>
        </authorList>
    </citation>
    <scope>NUCLEOTIDE SEQUENCE [LARGE SCALE GENOMIC DNA]</scope>
    <source>
        <strain evidence="2">CBS 593.65</strain>
    </source>
</reference>
<sequence length="149" mass="16789">MLCLPAIGSPCHVFVSREFGPLKTKRPACFWAPDGKAQLNIHKKTSWDLPLRDTSGACKYRGSYPRCTRYLVSLNSILSLVLRFSTSPSCLGTAKPHVKHKFGINADLEMDTLHRKGHYGIWMPNEGIIRHLINAMHHESTISERFGTN</sequence>
<dbReference type="GeneID" id="63755831"/>
<dbReference type="EMBL" id="KV878587">
    <property type="protein sequence ID" value="OJJ58027.1"/>
    <property type="molecule type" value="Genomic_DNA"/>
</dbReference>
<dbReference type="RefSeq" id="XP_040701833.1">
    <property type="nucleotide sequence ID" value="XM_040839758.1"/>
</dbReference>
<proteinExistence type="predicted"/>
<evidence type="ECO:0000313" key="1">
    <source>
        <dbReference type="EMBL" id="OJJ58027.1"/>
    </source>
</evidence>
<protein>
    <submittedName>
        <fullName evidence="1">Uncharacterized protein</fullName>
    </submittedName>
</protein>